<dbReference type="Gene3D" id="3.10.180.10">
    <property type="entry name" value="2,3-Dihydroxybiphenyl 1,2-Dioxygenase, domain 1"/>
    <property type="match status" value="1"/>
</dbReference>
<evidence type="ECO:0000313" key="1">
    <source>
        <dbReference type="EMBL" id="QPC82904.1"/>
    </source>
</evidence>
<dbReference type="SUPFAM" id="SSF54593">
    <property type="entry name" value="Glyoxalase/Bleomycin resistance protein/Dihydroxybiphenyl dioxygenase"/>
    <property type="match status" value="2"/>
</dbReference>
<keyword evidence="2" id="KW-1185">Reference proteome</keyword>
<proteinExistence type="predicted"/>
<evidence type="ECO:0008006" key="3">
    <source>
        <dbReference type="Google" id="ProtNLM"/>
    </source>
</evidence>
<reference evidence="1 2" key="1">
    <citation type="submission" date="2020-02" db="EMBL/GenBank/DDBJ databases">
        <authorList>
            <person name="Zheng R.K."/>
            <person name="Sun C.M."/>
        </authorList>
    </citation>
    <scope>NUCLEOTIDE SEQUENCE [LARGE SCALE GENOMIC DNA]</scope>
    <source>
        <strain evidence="2">rifampicinis</strain>
    </source>
</reference>
<evidence type="ECO:0000313" key="2">
    <source>
        <dbReference type="Proteomes" id="UP000594468"/>
    </source>
</evidence>
<name>A0A7S8IEX5_9CHLR</name>
<protein>
    <recommendedName>
        <fullName evidence="3">VOC domain-containing protein</fullName>
    </recommendedName>
</protein>
<dbReference type="AlphaFoldDB" id="A0A7S8IEX5"/>
<dbReference type="EMBL" id="CP062983">
    <property type="protein sequence ID" value="QPC82904.1"/>
    <property type="molecule type" value="Genomic_DNA"/>
</dbReference>
<organism evidence="1 2">
    <name type="scientific">Phototrophicus methaneseepsis</name>
    <dbReference type="NCBI Taxonomy" id="2710758"/>
    <lineage>
        <taxon>Bacteria</taxon>
        <taxon>Bacillati</taxon>
        <taxon>Chloroflexota</taxon>
        <taxon>Candidatus Thermofontia</taxon>
        <taxon>Phototrophicales</taxon>
        <taxon>Phototrophicaceae</taxon>
        <taxon>Phototrophicus</taxon>
    </lineage>
</organism>
<gene>
    <name evidence="1" type="ORF">G4Y79_00600</name>
</gene>
<accession>A0A7S8IEX5</accession>
<dbReference type="KEGG" id="pmet:G4Y79_00600"/>
<sequence length="239" mass="26208">MFLGDSVQLTLTTRHLEASLAFYKKLSWRVLDAADDEATLTDGNLNLHLIVDDEAPSPMLAYYGSDIAEVRERFNPEKIKRKGSATGRAAFTSPNGLAIAINERKAKFPMPDGTPNSRQPLSILGHLGEFSLPVNKIVPAVNFWSKLGYEPLNSAQIPHPYAILSDGLFVLGLHESTTMLMALAYFSPDMASRILLVESAGVEIRPLMQTDAVRIENAAFISPEGLTFLLFTGEPFLNS</sequence>
<dbReference type="RefSeq" id="WP_195170973.1">
    <property type="nucleotide sequence ID" value="NZ_CP062983.1"/>
</dbReference>
<dbReference type="Proteomes" id="UP000594468">
    <property type="component" value="Chromosome"/>
</dbReference>
<dbReference type="InterPro" id="IPR029068">
    <property type="entry name" value="Glyas_Bleomycin-R_OHBP_Dase"/>
</dbReference>